<accession>A0ABS5ZK59</accession>
<sequence length="184" mass="21639">MSIRDKLSPISANHPDAAILAQFRHLVEGLWMYSEDKQPYDVFIWDVTTHGELSVDPPYSFKYRNIVEKFHGKMIPIGKTSLLQEKHRSFFKFDGEKLANKKPLKFYRDQYQAWNRFVGRIYTDNGALTQDEIIKMRTLAKHLWKLESNTVRVFEFDSPIIQQYLLGRTENGNWLGIHTISVET</sequence>
<dbReference type="Gene3D" id="3.40.1460.10">
    <property type="entry name" value="Nuclease A inhibitor-like"/>
    <property type="match status" value="1"/>
</dbReference>
<evidence type="ECO:0000313" key="2">
    <source>
        <dbReference type="Proteomes" id="UP000690515"/>
    </source>
</evidence>
<protein>
    <submittedName>
        <fullName evidence="1">Uncharacterized protein</fullName>
    </submittedName>
</protein>
<dbReference type="RefSeq" id="WP_215822762.1">
    <property type="nucleotide sequence ID" value="NZ_JAGSOY010000307.1"/>
</dbReference>
<comment type="caution">
    <text evidence="1">The sequence shown here is derived from an EMBL/GenBank/DDBJ whole genome shotgun (WGS) entry which is preliminary data.</text>
</comment>
<organism evidence="1 2">
    <name type="scientific">Zooshikella harenae</name>
    <dbReference type="NCBI Taxonomy" id="2827238"/>
    <lineage>
        <taxon>Bacteria</taxon>
        <taxon>Pseudomonadati</taxon>
        <taxon>Pseudomonadota</taxon>
        <taxon>Gammaproteobacteria</taxon>
        <taxon>Oceanospirillales</taxon>
        <taxon>Zooshikellaceae</taxon>
        <taxon>Zooshikella</taxon>
    </lineage>
</organism>
<name>A0ABS5ZK59_9GAMM</name>
<dbReference type="Pfam" id="PF07924">
    <property type="entry name" value="NuiA"/>
    <property type="match status" value="1"/>
</dbReference>
<keyword evidence="2" id="KW-1185">Reference proteome</keyword>
<gene>
    <name evidence="1" type="ORF">KCG35_25825</name>
</gene>
<evidence type="ECO:0000313" key="1">
    <source>
        <dbReference type="EMBL" id="MBU2714474.1"/>
    </source>
</evidence>
<dbReference type="InterPro" id="IPR012489">
    <property type="entry name" value="NucleaseA_inhib-like"/>
</dbReference>
<proteinExistence type="predicted"/>
<dbReference type="Proteomes" id="UP000690515">
    <property type="component" value="Unassembled WGS sequence"/>
</dbReference>
<dbReference type="EMBL" id="JAGSOY010000307">
    <property type="protein sequence ID" value="MBU2714474.1"/>
    <property type="molecule type" value="Genomic_DNA"/>
</dbReference>
<reference evidence="1 2" key="1">
    <citation type="submission" date="2021-04" db="EMBL/GenBank/DDBJ databases">
        <authorList>
            <person name="Pira H."/>
            <person name="Risdian C."/>
            <person name="Wink J."/>
        </authorList>
    </citation>
    <scope>NUCLEOTIDE SEQUENCE [LARGE SCALE GENOMIC DNA]</scope>
    <source>
        <strain evidence="1 2">WH53</strain>
    </source>
</reference>